<dbReference type="InterPro" id="IPR012337">
    <property type="entry name" value="RNaseH-like_sf"/>
</dbReference>
<dbReference type="PANTHER" id="PTHR47515:SF2">
    <property type="entry name" value="INTEGRASE CORE DOMAIN PROTEIN"/>
    <property type="match status" value="1"/>
</dbReference>
<evidence type="ECO:0000313" key="3">
    <source>
        <dbReference type="Proteomes" id="UP001597073"/>
    </source>
</evidence>
<feature type="domain" description="Integrase catalytic" evidence="1">
    <location>
        <begin position="99"/>
        <end position="263"/>
    </location>
</feature>
<dbReference type="Gene3D" id="3.30.420.10">
    <property type="entry name" value="Ribonuclease H-like superfamily/Ribonuclease H"/>
    <property type="match status" value="1"/>
</dbReference>
<evidence type="ECO:0000313" key="2">
    <source>
        <dbReference type="EMBL" id="MFD0766106.1"/>
    </source>
</evidence>
<dbReference type="InterPro" id="IPR001584">
    <property type="entry name" value="Integrase_cat-core"/>
</dbReference>
<dbReference type="InterPro" id="IPR048020">
    <property type="entry name" value="Transpos_IS3"/>
</dbReference>
<organism evidence="2 3">
    <name type="scientific">Mucilaginibacter lutimaris</name>
    <dbReference type="NCBI Taxonomy" id="931629"/>
    <lineage>
        <taxon>Bacteria</taxon>
        <taxon>Pseudomonadati</taxon>
        <taxon>Bacteroidota</taxon>
        <taxon>Sphingobacteriia</taxon>
        <taxon>Sphingobacteriales</taxon>
        <taxon>Sphingobacteriaceae</taxon>
        <taxon>Mucilaginibacter</taxon>
    </lineage>
</organism>
<evidence type="ECO:0000259" key="1">
    <source>
        <dbReference type="PROSITE" id="PS50994"/>
    </source>
</evidence>
<name>A0ABW2ZIT9_9SPHI</name>
<gene>
    <name evidence="2" type="ORF">ACFQZI_14680</name>
</gene>
<dbReference type="PANTHER" id="PTHR47515">
    <property type="entry name" value="LOW CALCIUM RESPONSE LOCUS PROTEIN T"/>
    <property type="match status" value="1"/>
</dbReference>
<dbReference type="RefSeq" id="WP_377143718.1">
    <property type="nucleotide sequence ID" value="NZ_JBHTIA010000010.1"/>
</dbReference>
<dbReference type="EMBL" id="JBHTIA010000010">
    <property type="protein sequence ID" value="MFD0766106.1"/>
    <property type="molecule type" value="Genomic_DNA"/>
</dbReference>
<proteinExistence type="predicted"/>
<dbReference type="SUPFAM" id="SSF53098">
    <property type="entry name" value="Ribonuclease H-like"/>
    <property type="match status" value="1"/>
</dbReference>
<comment type="caution">
    <text evidence="2">The sequence shown here is derived from an EMBL/GenBank/DDBJ whole genome shotgun (WGS) entry which is preliminary data.</text>
</comment>
<sequence>MVTYLMESRQVSISRACRVVKLPKSMFYYKNVRDDSETINKLVELAEKHPTEGQDLYYNRIRHQGLNWNYKRVRRVYLLLGMNRRRKVRRRVPARVKVPLIVPEQAGDTWSMDFMCDVLMNKRRFRTLNIIDDYNREAIAVEVAYSMPALWVTQILERTIHEQGKPNCIRVDNGPEFNSKEFKDWCENKGITVQFTQPGKPMQNGYIERFNRTFRENILDAYLFEDINQVQVLADEWMEDYNYSRPHEALGGITPSLYKQINNELIMISK</sequence>
<keyword evidence="3" id="KW-1185">Reference proteome</keyword>
<protein>
    <submittedName>
        <fullName evidence="2">IS3 family transposase</fullName>
    </submittedName>
</protein>
<dbReference type="InterPro" id="IPR036397">
    <property type="entry name" value="RNaseH_sf"/>
</dbReference>
<dbReference type="NCBIfam" id="NF033516">
    <property type="entry name" value="transpos_IS3"/>
    <property type="match status" value="1"/>
</dbReference>
<dbReference type="Proteomes" id="UP001597073">
    <property type="component" value="Unassembled WGS sequence"/>
</dbReference>
<dbReference type="Pfam" id="PF13683">
    <property type="entry name" value="rve_3"/>
    <property type="match status" value="1"/>
</dbReference>
<dbReference type="PROSITE" id="PS50994">
    <property type="entry name" value="INTEGRASE"/>
    <property type="match status" value="1"/>
</dbReference>
<reference evidence="3" key="1">
    <citation type="journal article" date="2019" name="Int. J. Syst. Evol. Microbiol.">
        <title>The Global Catalogue of Microorganisms (GCM) 10K type strain sequencing project: providing services to taxonomists for standard genome sequencing and annotation.</title>
        <authorList>
            <consortium name="The Broad Institute Genomics Platform"/>
            <consortium name="The Broad Institute Genome Sequencing Center for Infectious Disease"/>
            <person name="Wu L."/>
            <person name="Ma J."/>
        </authorList>
    </citation>
    <scope>NUCLEOTIDE SEQUENCE [LARGE SCALE GENOMIC DNA]</scope>
    <source>
        <strain evidence="3">CCUG 60742</strain>
    </source>
</reference>
<accession>A0ABW2ZIT9</accession>